<keyword evidence="4 12" id="KW-0812">Transmembrane</keyword>
<evidence type="ECO:0000256" key="2">
    <source>
        <dbReference type="ARBA" id="ARBA00009665"/>
    </source>
</evidence>
<evidence type="ECO:0000259" key="15">
    <source>
        <dbReference type="PROSITE" id="PS51382"/>
    </source>
</evidence>
<organism evidence="16 17">
    <name type="scientific">Cricetulus griseus</name>
    <name type="common">Chinese hamster</name>
    <name type="synonym">Cricetulus barabensis griseus</name>
    <dbReference type="NCBI Taxonomy" id="10029"/>
    <lineage>
        <taxon>Eukaryota</taxon>
        <taxon>Metazoa</taxon>
        <taxon>Chordata</taxon>
        <taxon>Craniata</taxon>
        <taxon>Vertebrata</taxon>
        <taxon>Euteleostomi</taxon>
        <taxon>Mammalia</taxon>
        <taxon>Eutheria</taxon>
        <taxon>Euarchontoglires</taxon>
        <taxon>Glires</taxon>
        <taxon>Rodentia</taxon>
        <taxon>Myomorpha</taxon>
        <taxon>Muroidea</taxon>
        <taxon>Cricetidae</taxon>
        <taxon>Cricetinae</taxon>
        <taxon>Cricetulus</taxon>
    </lineage>
</organism>
<evidence type="ECO:0000256" key="5">
    <source>
        <dbReference type="ARBA" id="ARBA00022989"/>
    </source>
</evidence>
<feature type="region of interest" description="Disordered" evidence="11">
    <location>
        <begin position="816"/>
        <end position="880"/>
    </location>
</feature>
<keyword evidence="6 12" id="KW-0472">Membrane</keyword>
<dbReference type="GO" id="GO:0016036">
    <property type="term" value="P:cellular response to phosphate starvation"/>
    <property type="evidence" value="ECO:0007669"/>
    <property type="project" value="TreeGrafter"/>
</dbReference>
<evidence type="ECO:0000256" key="11">
    <source>
        <dbReference type="SAM" id="MobiDB-lite"/>
    </source>
</evidence>
<comment type="function">
    <text evidence="10">Inorganic ion transporter that mediates phosphate ion export across plasma membrane. Plays a major role in phosphate homeostasis, preventing intracellular phosphate accumulation and possible calcium phosphate precipitation, ultimately preserving calcium signaling. Binds inositol hexakisphosphate (Ins6P) and similar inositol polyphosphates, such as 5-diphospho-inositol pentakisphosphate (5-InsP7), which are important intracellular signaling molecules involved in regulation of phosphate flux.</text>
</comment>
<dbReference type="eggNOG" id="KOG3606">
    <property type="taxonomic scope" value="Eukaryota"/>
</dbReference>
<dbReference type="InterPro" id="IPR017896">
    <property type="entry name" value="4Fe4S_Fe-S-bd"/>
</dbReference>
<evidence type="ECO:0000256" key="12">
    <source>
        <dbReference type="SAM" id="Phobius"/>
    </source>
</evidence>
<feature type="domain" description="4Fe-4S ferredoxin-type" evidence="13">
    <location>
        <begin position="957"/>
        <end position="989"/>
    </location>
</feature>
<dbReference type="Pfam" id="PF03105">
    <property type="entry name" value="SPX"/>
    <property type="match status" value="1"/>
</dbReference>
<evidence type="ECO:0000256" key="3">
    <source>
        <dbReference type="ARBA" id="ARBA00011738"/>
    </source>
</evidence>
<feature type="compositionally biased region" description="Polar residues" evidence="11">
    <location>
        <begin position="457"/>
        <end position="470"/>
    </location>
</feature>
<dbReference type="GO" id="GO:0000822">
    <property type="term" value="F:inositol hexakisphosphate binding"/>
    <property type="evidence" value="ECO:0007669"/>
    <property type="project" value="TreeGrafter"/>
</dbReference>
<dbReference type="InterPro" id="IPR032756">
    <property type="entry name" value="DUF4685"/>
</dbReference>
<feature type="compositionally biased region" description="Polar residues" evidence="11">
    <location>
        <begin position="646"/>
        <end position="659"/>
    </location>
</feature>
<feature type="region of interest" description="Disordered" evidence="11">
    <location>
        <begin position="1514"/>
        <end position="1544"/>
    </location>
</feature>
<evidence type="ECO:0000256" key="10">
    <source>
        <dbReference type="ARBA" id="ARBA00093379"/>
    </source>
</evidence>
<dbReference type="GO" id="GO:0005886">
    <property type="term" value="C:plasma membrane"/>
    <property type="evidence" value="ECO:0007669"/>
    <property type="project" value="TreeGrafter"/>
</dbReference>
<evidence type="ECO:0000256" key="9">
    <source>
        <dbReference type="ARBA" id="ARBA00035512"/>
    </source>
</evidence>
<comment type="catalytic activity">
    <reaction evidence="7">
        <text>phosphate(in) = phosphate(out)</text>
        <dbReference type="Rhea" id="RHEA:32823"/>
        <dbReference type="ChEBI" id="CHEBI:43474"/>
    </reaction>
    <physiologicalReaction direction="left-to-right" evidence="7">
        <dbReference type="Rhea" id="RHEA:32824"/>
    </physiologicalReaction>
</comment>
<name>G3H7I2_CRIGR</name>
<feature type="region of interest" description="Disordered" evidence="11">
    <location>
        <begin position="1142"/>
        <end position="1169"/>
    </location>
</feature>
<evidence type="ECO:0000256" key="4">
    <source>
        <dbReference type="ARBA" id="ARBA00022692"/>
    </source>
</evidence>
<dbReference type="InterPro" id="IPR004331">
    <property type="entry name" value="SPX_dom"/>
</dbReference>
<dbReference type="Proteomes" id="UP000001075">
    <property type="component" value="Unassembled WGS sequence"/>
</dbReference>
<feature type="region of interest" description="Disordered" evidence="11">
    <location>
        <begin position="451"/>
        <end position="500"/>
    </location>
</feature>
<feature type="region of interest" description="Disordered" evidence="11">
    <location>
        <begin position="635"/>
        <end position="675"/>
    </location>
</feature>
<dbReference type="PROSITE" id="PS51379">
    <property type="entry name" value="4FE4S_FER_2"/>
    <property type="match status" value="1"/>
</dbReference>
<keyword evidence="5 12" id="KW-1133">Transmembrane helix</keyword>
<feature type="transmembrane region" description="Helical" evidence="12">
    <location>
        <begin position="261"/>
        <end position="278"/>
    </location>
</feature>
<feature type="domain" description="EXS" evidence="14">
    <location>
        <begin position="220"/>
        <end position="424"/>
    </location>
</feature>
<feature type="compositionally biased region" description="Polar residues" evidence="11">
    <location>
        <begin position="780"/>
        <end position="790"/>
    </location>
</feature>
<evidence type="ECO:0000256" key="6">
    <source>
        <dbReference type="ARBA" id="ARBA00023136"/>
    </source>
</evidence>
<feature type="region of interest" description="Disordered" evidence="11">
    <location>
        <begin position="588"/>
        <end position="620"/>
    </location>
</feature>
<dbReference type="InterPro" id="IPR004342">
    <property type="entry name" value="EXS_C"/>
</dbReference>
<evidence type="ECO:0000256" key="8">
    <source>
        <dbReference type="ARBA" id="ARBA00035271"/>
    </source>
</evidence>
<evidence type="ECO:0000256" key="7">
    <source>
        <dbReference type="ARBA" id="ARBA00035090"/>
    </source>
</evidence>
<dbReference type="EMBL" id="JH000195">
    <property type="protein sequence ID" value="EGW10146.1"/>
    <property type="molecule type" value="Genomic_DNA"/>
</dbReference>
<comment type="subcellular location">
    <subcellularLocation>
        <location evidence="1">Membrane</location>
        <topology evidence="1">Multi-pass membrane protein</topology>
    </subcellularLocation>
</comment>
<evidence type="ECO:0000256" key="1">
    <source>
        <dbReference type="ARBA" id="ARBA00004141"/>
    </source>
</evidence>
<dbReference type="GlyGen" id="G3H7I2">
    <property type="glycosylation" value="5 sites"/>
</dbReference>
<feature type="transmembrane region" description="Helical" evidence="12">
    <location>
        <begin position="290"/>
        <end position="309"/>
    </location>
</feature>
<dbReference type="FunCoup" id="G3H7I2">
    <property type="interactions" value="208"/>
</dbReference>
<evidence type="ECO:0000313" key="17">
    <source>
        <dbReference type="Proteomes" id="UP000001075"/>
    </source>
</evidence>
<reference evidence="17" key="1">
    <citation type="journal article" date="2011" name="Nat. Biotechnol.">
        <title>The genomic sequence of the Chinese hamster ovary (CHO)-K1 cell line.</title>
        <authorList>
            <person name="Xu X."/>
            <person name="Nagarajan H."/>
            <person name="Lewis N.E."/>
            <person name="Pan S."/>
            <person name="Cai Z."/>
            <person name="Liu X."/>
            <person name="Chen W."/>
            <person name="Xie M."/>
            <person name="Wang W."/>
            <person name="Hammond S."/>
            <person name="Andersen M.R."/>
            <person name="Neff N."/>
            <person name="Passarelli B."/>
            <person name="Koh W."/>
            <person name="Fan H.C."/>
            <person name="Wang J."/>
            <person name="Gui Y."/>
            <person name="Lee K.H."/>
            <person name="Betenbaugh M.J."/>
            <person name="Quake S.R."/>
            <person name="Famili I."/>
            <person name="Palsson B.O."/>
            <person name="Wang J."/>
        </authorList>
    </citation>
    <scope>NUCLEOTIDE SEQUENCE [LARGE SCALE GENOMIC DNA]</scope>
    <source>
        <strain evidence="17">CHO K1 cell line</strain>
    </source>
</reference>
<feature type="compositionally biased region" description="Polar residues" evidence="11">
    <location>
        <begin position="1044"/>
        <end position="1054"/>
    </location>
</feature>
<evidence type="ECO:0000313" key="16">
    <source>
        <dbReference type="EMBL" id="EGW10146.1"/>
    </source>
</evidence>
<feature type="compositionally biased region" description="Polar residues" evidence="11">
    <location>
        <begin position="853"/>
        <end position="869"/>
    </location>
</feature>
<feature type="domain" description="SPX" evidence="15">
    <location>
        <begin position="1"/>
        <end position="109"/>
    </location>
</feature>
<dbReference type="Pfam" id="PF03124">
    <property type="entry name" value="EXS"/>
    <property type="match status" value="1"/>
</dbReference>
<protein>
    <recommendedName>
        <fullName evidence="8">Solute carrier family 53 member 1</fullName>
    </recommendedName>
    <alternativeName>
        <fullName evidence="9">Phosphate exporter SLC53A1</fullName>
    </alternativeName>
</protein>
<dbReference type="PROSITE" id="PS51380">
    <property type="entry name" value="EXS"/>
    <property type="match status" value="1"/>
</dbReference>
<evidence type="ECO:0000259" key="14">
    <source>
        <dbReference type="PROSITE" id="PS51380"/>
    </source>
</evidence>
<dbReference type="Pfam" id="PF15737">
    <property type="entry name" value="DUF4685"/>
    <property type="match status" value="1"/>
</dbReference>
<feature type="region of interest" description="Disordered" evidence="11">
    <location>
        <begin position="1029"/>
        <end position="1093"/>
    </location>
</feature>
<dbReference type="PANTHER" id="PTHR10783">
    <property type="entry name" value="XENOTROPIC AND POLYTROPIC RETROVIRUS RECEPTOR 1-RELATED"/>
    <property type="match status" value="1"/>
</dbReference>
<feature type="region of interest" description="Disordered" evidence="11">
    <location>
        <begin position="1186"/>
        <end position="1256"/>
    </location>
</feature>
<dbReference type="GO" id="GO:0005794">
    <property type="term" value="C:Golgi apparatus"/>
    <property type="evidence" value="ECO:0007669"/>
    <property type="project" value="TreeGrafter"/>
</dbReference>
<evidence type="ECO:0000259" key="13">
    <source>
        <dbReference type="PROSITE" id="PS51379"/>
    </source>
</evidence>
<proteinExistence type="inferred from homology"/>
<gene>
    <name evidence="16" type="ORF">I79_006314</name>
</gene>
<dbReference type="InParanoid" id="G3H7I2"/>
<dbReference type="STRING" id="10029.G3H7I2"/>
<feature type="compositionally biased region" description="Polar residues" evidence="11">
    <location>
        <begin position="1522"/>
        <end position="1543"/>
    </location>
</feature>
<sequence length="1707" mass="188797">MDVMVSEKLAEAQRRFATLQNELQSSLDAQRESIGVTTLRQRRKPVFHLSHEERVQHRNIKDLKLAFSEFYLSLILLQNYQNLNFTGFRKILKKHDKILETSRGADWRVGHVEVAPFYTCKKINQLISETEAVVTNELEDGDRQKAMKRLRVPPLGAAQFRVFTAPFHKVGFADFWLADQLNSLSVILMDLEYMICFYSFELKWDENKSLLPNDLQEPEFCHRYTYGVRAIVQCIPAWLRFIQCLRRYRDTKRAFPHLVNAGKYSTTFFTVTFAALYSTHKERQHSDTMVFLYLWVVFCAISSCYTLIWDLKMDWGLFDKNAGENTFLREEIVYPQKAYYYCAIIEDVILRFAWTIQISITATAFQPHVGDIIATVFAPLEVFRRFVWNFFRLENEHLNNCGEFRAVRDISVAPLNADDQTLLEQMMDQEDGVRNRQKNRSWKYNQSISLRRPRLASQASRSGNRTTSPMHVTPAVARNGPEQPDNGPLPRPTLCPQEDRLPSLMVPKPLGAWTLQLQGPSVLESKVKALKEKMMARKQGANPCCPNSYERPSPTKSKCHQVKSEAVWSLPESSPLSDALVVPHAQNQIGGQLDSSVNEKKPARNGGSRPSTPGLESWNGQSLWSPEAAWMLADHVEGPAPGPGSLQESPNNHVSSGQLQGLGASKTTHLSSLKKKRPYTLGDGVVTKADLDSTALTSKEDLVPRTDLQEVLRRAGGLEGTGTHALSLSDQVERNRLLLQEMLKVSRQSPPKVGSPDCTPSWDRAASERPAGDVDWDSGNPLQDSGQSRTFVPKLEPVLSARYEGTKHLIQRARMKARTQPLRASHDIVPTIAQGSRNGQRSPVLDVRRASASRESLQNGDQSDSSSVESGDGQWPKQGMPLSHVRFEDESAHEAEFRYLDRLQQRQRQVVRTVPHAVGQGPLLSKPDLTNYIHRNMGNSSCQRPVGSLDHSNFPASPSTWDSESKCPACGSCLEERCPAEGRATPDPRVLQSLQAACEAEALLLGPCNPHGLNSTFSGLHTEWIRETHITDTDVTPPEEGNSALDSTNGSDSWTDSKDARTSQPSRAGGQAQGGSPRQWQHGPKPREGPRWPRKAEVKLPWGLQAWPHLHEVGDVVVRGEVKGATGHIPQGTLLVKEDAAPKPALEPKRPCSQGQPGARLGNHWAHPEDSWTPCRTAYAVSFSKKLGSSGSGQPDQVTGSHESTESVCTSSFQQSHEEPSCAPHPALPLSREGWVPTPPSSRKSLCPMPPKKSAWTGHHRQEHLVEHMDIPLPLSPPRTSVLTPPQTQPYSPRVKHPLLGLSANNYNSSVPLGLQEPWEAAAHKSRAERDHGCQEPGLPLESDGDAVTLSLTSEEPDFSLELGRGLHRTELSSGGHMPTGGYPGLMALCYDRGYPGLMAVCHGRGYPGLFSPAAAFTQHLAESTWLSLLSLIVPPWRHRHWSIWDPRMQDAASSCLPLSHLQPHYAPLCFRVSPEASAGHKLPSAAHSDGNTKRKSSITSTLGLKKLLSALSHTPRPRLGTSRSYSVEQLQPSALAPHTSTSKVKRAPSLQILHLVSPSHQHRKATSFQNLHALLGGKGDRSSLYLVEGSGDPSTPSRPAKAFPHRALSVEDVSAPGLARTVGRVVEVFPDGTSQLQLQRPPEGTFGFCVAYGNGRRDSGMPLESSAESLRCGQVPSGLWLSNGEKLPSSLQKLLLGIGSQEPLLL</sequence>
<dbReference type="PANTHER" id="PTHR10783:SF103">
    <property type="entry name" value="SOLUTE CARRIER FAMILY 53 MEMBER 1"/>
    <property type="match status" value="1"/>
</dbReference>
<dbReference type="PROSITE" id="PS51382">
    <property type="entry name" value="SPX"/>
    <property type="match status" value="1"/>
</dbReference>
<feature type="region of interest" description="Disordered" evidence="11">
    <location>
        <begin position="745"/>
        <end position="793"/>
    </location>
</feature>
<comment type="similarity">
    <text evidence="2">Belongs to the SYG1 (TC 2.A.94) family.</text>
</comment>
<feature type="compositionally biased region" description="Polar residues" evidence="11">
    <location>
        <begin position="1194"/>
        <end position="1215"/>
    </location>
</feature>
<accession>G3H7I2</accession>
<comment type="subunit">
    <text evidence="3">Homodimer.</text>
</comment>
<dbReference type="GO" id="GO:0006817">
    <property type="term" value="P:phosphate ion transport"/>
    <property type="evidence" value="ECO:0007669"/>
    <property type="project" value="TreeGrafter"/>
</dbReference>